<keyword evidence="3" id="KW-0539">Nucleus</keyword>
<name>A0A9W7LCI3_9STRA</name>
<keyword evidence="6" id="KW-1185">Reference proteome</keyword>
<reference evidence="6" key="1">
    <citation type="journal article" date="2023" name="Commun. Biol.">
        <title>Genome analysis of Parmales, the sister group of diatoms, reveals the evolutionary specialization of diatoms from phago-mixotrophs to photoautotrophs.</title>
        <authorList>
            <person name="Ban H."/>
            <person name="Sato S."/>
            <person name="Yoshikawa S."/>
            <person name="Yamada K."/>
            <person name="Nakamura Y."/>
            <person name="Ichinomiya M."/>
            <person name="Sato N."/>
            <person name="Blanc-Mathieu R."/>
            <person name="Endo H."/>
            <person name="Kuwata A."/>
            <person name="Ogata H."/>
        </authorList>
    </citation>
    <scope>NUCLEOTIDE SEQUENCE [LARGE SCALE GENOMIC DNA]</scope>
</reference>
<dbReference type="EMBL" id="BRYA01000230">
    <property type="protein sequence ID" value="GMI44848.1"/>
    <property type="molecule type" value="Genomic_DNA"/>
</dbReference>
<evidence type="ECO:0000313" key="5">
    <source>
        <dbReference type="EMBL" id="GMI44848.1"/>
    </source>
</evidence>
<dbReference type="InterPro" id="IPR005172">
    <property type="entry name" value="CRC"/>
</dbReference>
<dbReference type="PROSITE" id="PS51634">
    <property type="entry name" value="CRC"/>
    <property type="match status" value="1"/>
</dbReference>
<organism evidence="5 6">
    <name type="scientific">Triparma columacea</name>
    <dbReference type="NCBI Taxonomy" id="722753"/>
    <lineage>
        <taxon>Eukaryota</taxon>
        <taxon>Sar</taxon>
        <taxon>Stramenopiles</taxon>
        <taxon>Ochrophyta</taxon>
        <taxon>Bolidophyceae</taxon>
        <taxon>Parmales</taxon>
        <taxon>Triparmaceae</taxon>
        <taxon>Triparma</taxon>
    </lineage>
</organism>
<accession>A0A9W7LCI3</accession>
<dbReference type="AlphaFoldDB" id="A0A9W7LCI3"/>
<comment type="caution">
    <text evidence="5">The sequence shown here is derived from an EMBL/GenBank/DDBJ whole genome shotgun (WGS) entry which is preliminary data.</text>
</comment>
<dbReference type="GO" id="GO:0005634">
    <property type="term" value="C:nucleus"/>
    <property type="evidence" value="ECO:0007669"/>
    <property type="project" value="UniProtKB-SubCell"/>
</dbReference>
<dbReference type="PANTHER" id="PTHR12446">
    <property type="entry name" value="TESMIN/TSO1-RELATED"/>
    <property type="match status" value="1"/>
</dbReference>
<dbReference type="PANTHER" id="PTHR12446:SF34">
    <property type="entry name" value="PROTEIN LIN-54 HOMOLOG"/>
    <property type="match status" value="1"/>
</dbReference>
<evidence type="ECO:0000256" key="2">
    <source>
        <dbReference type="ARBA" id="ARBA00007267"/>
    </source>
</evidence>
<evidence type="ECO:0000256" key="3">
    <source>
        <dbReference type="ARBA" id="ARBA00023242"/>
    </source>
</evidence>
<proteinExistence type="inferred from homology"/>
<dbReference type="OrthoDB" id="6283463at2759"/>
<evidence type="ECO:0000259" key="4">
    <source>
        <dbReference type="PROSITE" id="PS51634"/>
    </source>
</evidence>
<feature type="domain" description="CRC" evidence="4">
    <location>
        <begin position="155"/>
        <end position="264"/>
    </location>
</feature>
<sequence>MSHIDHEVYNIEGNDHRENNSLMPIGERGEGCVGANLPIDIRVDAEGGEKMISTTQISLKTHTRINFSSGSTAQVNVEYAGVMYRAVYRADAADAGADADAGAAADDDLGSQVMIESDEDQIDWKANYSDSESSVLGSETDIENENVGGHHIKKNRKPCNCKKSKCLKLYCECFAASEYCDAGCNCLDCKNIAMHESLRQMAIDKIKANNDKYRHGFQNPVEKLDRLFCKCRKSRCLKKYCECFSAGVTCSEVCKCESCENYSGSKTLSDRLLNPRKVYGNGQYTKYKAQQHNSTGDNKAEG</sequence>
<dbReference type="InterPro" id="IPR028307">
    <property type="entry name" value="Lin-54_fam"/>
</dbReference>
<dbReference type="Proteomes" id="UP001165065">
    <property type="component" value="Unassembled WGS sequence"/>
</dbReference>
<protein>
    <recommendedName>
        <fullName evidence="4">CRC domain-containing protein</fullName>
    </recommendedName>
</protein>
<dbReference type="SMART" id="SM01114">
    <property type="entry name" value="CXC"/>
    <property type="match status" value="2"/>
</dbReference>
<comment type="subcellular location">
    <subcellularLocation>
        <location evidence="1">Nucleus</location>
    </subcellularLocation>
</comment>
<dbReference type="GO" id="GO:0006355">
    <property type="term" value="P:regulation of DNA-templated transcription"/>
    <property type="evidence" value="ECO:0007669"/>
    <property type="project" value="TreeGrafter"/>
</dbReference>
<gene>
    <name evidence="5" type="ORF">TrCOL_g12685</name>
</gene>
<dbReference type="InterPro" id="IPR033467">
    <property type="entry name" value="Tesmin/TSO1-like_CXC"/>
</dbReference>
<comment type="similarity">
    <text evidence="2">Belongs to the lin-54 family.</text>
</comment>
<evidence type="ECO:0000256" key="1">
    <source>
        <dbReference type="ARBA" id="ARBA00004123"/>
    </source>
</evidence>
<evidence type="ECO:0000313" key="6">
    <source>
        <dbReference type="Proteomes" id="UP001165065"/>
    </source>
</evidence>
<dbReference type="Pfam" id="PF03638">
    <property type="entry name" value="TCR"/>
    <property type="match status" value="2"/>
</dbReference>